<organism evidence="3 4">
    <name type="scientific">Luteimicrobium album</name>
    <dbReference type="NCBI Taxonomy" id="1054550"/>
    <lineage>
        <taxon>Bacteria</taxon>
        <taxon>Bacillati</taxon>
        <taxon>Actinomycetota</taxon>
        <taxon>Actinomycetes</taxon>
        <taxon>Micrococcales</taxon>
        <taxon>Luteimicrobium</taxon>
    </lineage>
</organism>
<comment type="similarity">
    <text evidence="1">Belongs to the SURF1 family.</text>
</comment>
<comment type="caution">
    <text evidence="3">The sequence shown here is derived from an EMBL/GenBank/DDBJ whole genome shotgun (WGS) entry which is preliminary data.</text>
</comment>
<comment type="caution">
    <text evidence="1">Lacks conserved residue(s) required for the propagation of feature annotation.</text>
</comment>
<keyword evidence="1" id="KW-0472">Membrane</keyword>
<dbReference type="Pfam" id="PF02104">
    <property type="entry name" value="SURF1"/>
    <property type="match status" value="1"/>
</dbReference>
<keyword evidence="4" id="KW-1185">Reference proteome</keyword>
<sequence>MRRPRMIGLLAVLLAFAALCGSLGAWQLDRAYARGDAAQQKELDAKLAAEEARGPDGLGTVLAPQTTFTGKLVGDLVWVEGAYEPDGQVLVPGRALDGRTGYLVLAPLRVSDDGTSGASWKSLSGGAPVVPVVRGWVATPEQATAAPSGTVRVNGYLQASEATDGTGHTLPDGQVDSVSSAQLANRWGGPIYSGYVVLRDSDPAADPAIAVLPRPRVEGSGDVNLQSLSYAFQWWLFAVFAVFVWWRIVRDQRDHENAALAGTTAAPDDAPPPGRTPQVRRGDDGIAGLPARH</sequence>
<gene>
    <name evidence="3" type="ORF">GCM10025864_04070</name>
</gene>
<dbReference type="EMBL" id="BSUK01000001">
    <property type="protein sequence ID" value="GMA22648.1"/>
    <property type="molecule type" value="Genomic_DNA"/>
</dbReference>
<evidence type="ECO:0000313" key="3">
    <source>
        <dbReference type="EMBL" id="GMA22648.1"/>
    </source>
</evidence>
<accession>A0ABQ6HVW1</accession>
<dbReference type="PROSITE" id="PS50895">
    <property type="entry name" value="SURF1"/>
    <property type="match status" value="1"/>
</dbReference>
<evidence type="ECO:0000313" key="4">
    <source>
        <dbReference type="Proteomes" id="UP001157091"/>
    </source>
</evidence>
<keyword evidence="1" id="KW-0812">Transmembrane</keyword>
<comment type="subcellular location">
    <subcellularLocation>
        <location evidence="1">Cell membrane</location>
        <topology evidence="1">Multi-pass membrane protein</topology>
    </subcellularLocation>
</comment>
<feature type="transmembrane region" description="Helical" evidence="1">
    <location>
        <begin position="232"/>
        <end position="249"/>
    </location>
</feature>
<feature type="region of interest" description="Disordered" evidence="2">
    <location>
        <begin position="261"/>
        <end position="293"/>
    </location>
</feature>
<dbReference type="CDD" id="cd06662">
    <property type="entry name" value="SURF1"/>
    <property type="match status" value="1"/>
</dbReference>
<protein>
    <recommendedName>
        <fullName evidence="1">SURF1-like protein</fullName>
    </recommendedName>
</protein>
<reference evidence="4" key="1">
    <citation type="journal article" date="2019" name="Int. J. Syst. Evol. Microbiol.">
        <title>The Global Catalogue of Microorganisms (GCM) 10K type strain sequencing project: providing services to taxonomists for standard genome sequencing and annotation.</title>
        <authorList>
            <consortium name="The Broad Institute Genomics Platform"/>
            <consortium name="The Broad Institute Genome Sequencing Center for Infectious Disease"/>
            <person name="Wu L."/>
            <person name="Ma J."/>
        </authorList>
    </citation>
    <scope>NUCLEOTIDE SEQUENCE [LARGE SCALE GENOMIC DNA]</scope>
    <source>
        <strain evidence="4">NBRC 106348</strain>
    </source>
</reference>
<keyword evidence="1" id="KW-1003">Cell membrane</keyword>
<proteinExistence type="inferred from homology"/>
<evidence type="ECO:0000256" key="2">
    <source>
        <dbReference type="SAM" id="MobiDB-lite"/>
    </source>
</evidence>
<dbReference type="Proteomes" id="UP001157091">
    <property type="component" value="Unassembled WGS sequence"/>
</dbReference>
<keyword evidence="1" id="KW-1133">Transmembrane helix</keyword>
<evidence type="ECO:0000256" key="1">
    <source>
        <dbReference type="RuleBase" id="RU363076"/>
    </source>
</evidence>
<dbReference type="InterPro" id="IPR002994">
    <property type="entry name" value="Surf1/Shy1"/>
</dbReference>
<name>A0ABQ6HVW1_9MICO</name>